<sequence>MSGHGHGTVAGAGVMEGSAGVMEGSAGVMEGGAGVTDMEGGAGVVWGNVGATGTFLGVVDSAIDAHPLWLLVTTDIGGWVVAHVWTQTPGVKQVTVVLMETGTWCQRVSCLVVMV</sequence>
<organism evidence="1 2">
    <name type="scientific">Pisolithus microcarpus 441</name>
    <dbReference type="NCBI Taxonomy" id="765257"/>
    <lineage>
        <taxon>Eukaryota</taxon>
        <taxon>Fungi</taxon>
        <taxon>Dikarya</taxon>
        <taxon>Basidiomycota</taxon>
        <taxon>Agaricomycotina</taxon>
        <taxon>Agaricomycetes</taxon>
        <taxon>Agaricomycetidae</taxon>
        <taxon>Boletales</taxon>
        <taxon>Sclerodermatineae</taxon>
        <taxon>Pisolithaceae</taxon>
        <taxon>Pisolithus</taxon>
    </lineage>
</organism>
<dbReference type="AlphaFoldDB" id="A0A0C9YZ90"/>
<proteinExistence type="predicted"/>
<evidence type="ECO:0000313" key="2">
    <source>
        <dbReference type="Proteomes" id="UP000054018"/>
    </source>
</evidence>
<keyword evidence="2" id="KW-1185">Reference proteome</keyword>
<protein>
    <submittedName>
        <fullName evidence="1">Uncharacterized protein</fullName>
    </submittedName>
</protein>
<name>A0A0C9YZ90_9AGAM</name>
<gene>
    <name evidence="1" type="ORF">PISMIDRAFT_25579</name>
</gene>
<reference evidence="1 2" key="1">
    <citation type="submission" date="2014-04" db="EMBL/GenBank/DDBJ databases">
        <authorList>
            <consortium name="DOE Joint Genome Institute"/>
            <person name="Kuo A."/>
            <person name="Kohler A."/>
            <person name="Costa M.D."/>
            <person name="Nagy L.G."/>
            <person name="Floudas D."/>
            <person name="Copeland A."/>
            <person name="Barry K.W."/>
            <person name="Cichocki N."/>
            <person name="Veneault-Fourrey C."/>
            <person name="LaButti K."/>
            <person name="Lindquist E.A."/>
            <person name="Lipzen A."/>
            <person name="Lundell T."/>
            <person name="Morin E."/>
            <person name="Murat C."/>
            <person name="Sun H."/>
            <person name="Tunlid A."/>
            <person name="Henrissat B."/>
            <person name="Grigoriev I.V."/>
            <person name="Hibbett D.S."/>
            <person name="Martin F."/>
            <person name="Nordberg H.P."/>
            <person name="Cantor M.N."/>
            <person name="Hua S.X."/>
        </authorList>
    </citation>
    <scope>NUCLEOTIDE SEQUENCE [LARGE SCALE GENOMIC DNA]</scope>
    <source>
        <strain evidence="1 2">441</strain>
    </source>
</reference>
<evidence type="ECO:0000313" key="1">
    <source>
        <dbReference type="EMBL" id="KIK13178.1"/>
    </source>
</evidence>
<dbReference type="HOGENOM" id="CLU_2109963_0_0_1"/>
<reference evidence="2" key="2">
    <citation type="submission" date="2015-01" db="EMBL/GenBank/DDBJ databases">
        <title>Evolutionary Origins and Diversification of the Mycorrhizal Mutualists.</title>
        <authorList>
            <consortium name="DOE Joint Genome Institute"/>
            <consortium name="Mycorrhizal Genomics Consortium"/>
            <person name="Kohler A."/>
            <person name="Kuo A."/>
            <person name="Nagy L.G."/>
            <person name="Floudas D."/>
            <person name="Copeland A."/>
            <person name="Barry K.W."/>
            <person name="Cichocki N."/>
            <person name="Veneault-Fourrey C."/>
            <person name="LaButti K."/>
            <person name="Lindquist E.A."/>
            <person name="Lipzen A."/>
            <person name="Lundell T."/>
            <person name="Morin E."/>
            <person name="Murat C."/>
            <person name="Riley R."/>
            <person name="Ohm R."/>
            <person name="Sun H."/>
            <person name="Tunlid A."/>
            <person name="Henrissat B."/>
            <person name="Grigoriev I.V."/>
            <person name="Hibbett D.S."/>
            <person name="Martin F."/>
        </authorList>
    </citation>
    <scope>NUCLEOTIDE SEQUENCE [LARGE SCALE GENOMIC DNA]</scope>
    <source>
        <strain evidence="2">441</strain>
    </source>
</reference>
<dbReference type="EMBL" id="KN834015">
    <property type="protein sequence ID" value="KIK13178.1"/>
    <property type="molecule type" value="Genomic_DNA"/>
</dbReference>
<accession>A0A0C9YZ90</accession>
<dbReference type="Proteomes" id="UP000054018">
    <property type="component" value="Unassembled WGS sequence"/>
</dbReference>